<protein>
    <submittedName>
        <fullName evidence="1">Uncharacterized protein</fullName>
    </submittedName>
</protein>
<keyword evidence="2" id="KW-1185">Reference proteome</keyword>
<evidence type="ECO:0000313" key="1">
    <source>
        <dbReference type="EMBL" id="KZP06654.1"/>
    </source>
</evidence>
<evidence type="ECO:0000313" key="2">
    <source>
        <dbReference type="Proteomes" id="UP000076532"/>
    </source>
</evidence>
<organism evidence="1 2">
    <name type="scientific">Athelia psychrophila</name>
    <dbReference type="NCBI Taxonomy" id="1759441"/>
    <lineage>
        <taxon>Eukaryota</taxon>
        <taxon>Fungi</taxon>
        <taxon>Dikarya</taxon>
        <taxon>Basidiomycota</taxon>
        <taxon>Agaricomycotina</taxon>
        <taxon>Agaricomycetes</taxon>
        <taxon>Agaricomycetidae</taxon>
        <taxon>Atheliales</taxon>
        <taxon>Atheliaceae</taxon>
        <taxon>Athelia</taxon>
    </lineage>
</organism>
<gene>
    <name evidence="1" type="ORF">FIBSPDRAFT_841927</name>
</gene>
<dbReference type="AlphaFoldDB" id="A0A167WZC3"/>
<reference evidence="1 2" key="1">
    <citation type="journal article" date="2016" name="Mol. Biol. Evol.">
        <title>Comparative Genomics of Early-Diverging Mushroom-Forming Fungi Provides Insights into the Origins of Lignocellulose Decay Capabilities.</title>
        <authorList>
            <person name="Nagy L.G."/>
            <person name="Riley R."/>
            <person name="Tritt A."/>
            <person name="Adam C."/>
            <person name="Daum C."/>
            <person name="Floudas D."/>
            <person name="Sun H."/>
            <person name="Yadav J.S."/>
            <person name="Pangilinan J."/>
            <person name="Larsson K.H."/>
            <person name="Matsuura K."/>
            <person name="Barry K."/>
            <person name="Labutti K."/>
            <person name="Kuo R."/>
            <person name="Ohm R.A."/>
            <person name="Bhattacharya S.S."/>
            <person name="Shirouzu T."/>
            <person name="Yoshinaga Y."/>
            <person name="Martin F.M."/>
            <person name="Grigoriev I.V."/>
            <person name="Hibbett D.S."/>
        </authorList>
    </citation>
    <scope>NUCLEOTIDE SEQUENCE [LARGE SCALE GENOMIC DNA]</scope>
    <source>
        <strain evidence="1 2">CBS 109695</strain>
    </source>
</reference>
<accession>A0A167WZC3</accession>
<dbReference type="Proteomes" id="UP000076532">
    <property type="component" value="Unassembled WGS sequence"/>
</dbReference>
<sequence>MSSTNTVFHTTNTAGNAQISNVNVNGDYIVSNIYQVTEEKQREVYRWLAAPDSSGNYHAAREKHHADTGSWFIEGEQFVKWKETPDSALWVYGT</sequence>
<dbReference type="STRING" id="436010.A0A167WZC3"/>
<feature type="non-terminal residue" evidence="1">
    <location>
        <position position="94"/>
    </location>
</feature>
<proteinExistence type="predicted"/>
<dbReference type="EMBL" id="KV417778">
    <property type="protein sequence ID" value="KZP06654.1"/>
    <property type="molecule type" value="Genomic_DNA"/>
</dbReference>
<dbReference type="OrthoDB" id="2923369at2759"/>
<name>A0A167WZC3_9AGAM</name>